<dbReference type="Proteomes" id="UP000290848">
    <property type="component" value="Unassembled WGS sequence"/>
</dbReference>
<sequence>MKPLLTFLILTVFINAYAVAQSVIVNPDGTHSTVINNGSTSVIVNPDGTHSTLINNENTPASTNSGSISLAAAGNIWSAGEQMIAKLKKTAPKHDGVSLRSYSFQDIDNDGVYELLEKMNRIEETSAGLLNIELSPAFEFVKIYKFKNGRFTECLTGCADYFSTRVYHYQFWKKQISNPVNLTADSKALIKSNKTLFINELDRLIQEMK</sequence>
<gene>
    <name evidence="2" type="ORF">EKH83_08115</name>
</gene>
<evidence type="ECO:0000313" key="2">
    <source>
        <dbReference type="EMBL" id="RXF70595.1"/>
    </source>
</evidence>
<name>A0A4Q0MBQ6_9SPHI</name>
<proteinExistence type="predicted"/>
<comment type="caution">
    <text evidence="2">The sequence shown here is derived from an EMBL/GenBank/DDBJ whole genome shotgun (WGS) entry which is preliminary data.</text>
</comment>
<dbReference type="EMBL" id="RXOC01000004">
    <property type="protein sequence ID" value="RXF70595.1"/>
    <property type="molecule type" value="Genomic_DNA"/>
</dbReference>
<evidence type="ECO:0000256" key="1">
    <source>
        <dbReference type="SAM" id="SignalP"/>
    </source>
</evidence>
<dbReference type="RefSeq" id="WP_128768900.1">
    <property type="nucleotide sequence ID" value="NZ_RXOC01000004.1"/>
</dbReference>
<keyword evidence="1" id="KW-0732">Signal</keyword>
<accession>A0A4Q0MBQ6</accession>
<protein>
    <submittedName>
        <fullName evidence="2">Uncharacterized protein</fullName>
    </submittedName>
</protein>
<feature type="chain" id="PRO_5020704941" evidence="1">
    <location>
        <begin position="19"/>
        <end position="209"/>
    </location>
</feature>
<reference evidence="2 3" key="1">
    <citation type="submission" date="2018-12" db="EMBL/GenBank/DDBJ databases">
        <title>The Draft Genome Sequence of the Soil Bacterium Pedobacter tournemirensis R1.</title>
        <authorList>
            <person name="He J."/>
        </authorList>
    </citation>
    <scope>NUCLEOTIDE SEQUENCE [LARGE SCALE GENOMIC DNA]</scope>
    <source>
        <strain evidence="2 3">R1</strain>
    </source>
</reference>
<feature type="signal peptide" evidence="1">
    <location>
        <begin position="1"/>
        <end position="18"/>
    </location>
</feature>
<dbReference type="AlphaFoldDB" id="A0A4Q0MBQ6"/>
<organism evidence="2 3">
    <name type="scientific">Arcticibacter tournemirensis</name>
    <dbReference type="NCBI Taxonomy" id="699437"/>
    <lineage>
        <taxon>Bacteria</taxon>
        <taxon>Pseudomonadati</taxon>
        <taxon>Bacteroidota</taxon>
        <taxon>Sphingobacteriia</taxon>
        <taxon>Sphingobacteriales</taxon>
        <taxon>Sphingobacteriaceae</taxon>
        <taxon>Arcticibacter</taxon>
    </lineage>
</organism>
<evidence type="ECO:0000313" key="3">
    <source>
        <dbReference type="Proteomes" id="UP000290848"/>
    </source>
</evidence>